<keyword evidence="3" id="KW-0560">Oxidoreductase</keyword>
<keyword evidence="2" id="KW-0521">NADP</keyword>
<dbReference type="SUPFAM" id="SSF51735">
    <property type="entry name" value="NAD(P)-binding Rossmann-fold domains"/>
    <property type="match status" value="1"/>
</dbReference>
<evidence type="ECO:0000256" key="3">
    <source>
        <dbReference type="ARBA" id="ARBA00023002"/>
    </source>
</evidence>
<dbReference type="Gene3D" id="3.40.50.720">
    <property type="entry name" value="NAD(P)-binding Rossmann-like Domain"/>
    <property type="match status" value="1"/>
</dbReference>
<proteinExistence type="inferred from homology"/>
<dbReference type="PANTHER" id="PTHR24320:SF252">
    <property type="entry name" value="DEHYDROGENASE_REDUCTASE FAMILY PROTEIN, PUTATIVE (AFU_ORTHOLOGUE AFUA_3G08550)-RELATED"/>
    <property type="match status" value="1"/>
</dbReference>
<gene>
    <name evidence="4" type="primary">sol3</name>
</gene>
<dbReference type="EMBL" id="KR139658">
    <property type="protein sequence ID" value="AIU56802.1"/>
    <property type="molecule type" value="Genomic_DNA"/>
</dbReference>
<name>A0A097PUD2_DIDRA</name>
<sequence>MGGMLGFFLRQLTFTPKPLPQDVRLDGKTAIVTGANVGLGLEASKEMASHGLARVILGVRTVSKGEAAKQEILKQSPDCDVQVWPVDHESFESMVAFGERAQSLDRLDIVILCAGVKKLVFSLSKTGHEQNVQVNHLGTSLLSLLLLKPLKDTAAKTGSPSRLTVVASEVHFWTPFDERKAPSILARLDEKDSFKGMERYNTSKLLNILWMRELSSRVTGNVVINAVNPGLCASALHRSDPTPGLAYLNKIFAWTPAQGGHNLTYAATQHVDEPGAYLTEQHLAK</sequence>
<evidence type="ECO:0000256" key="2">
    <source>
        <dbReference type="ARBA" id="ARBA00022857"/>
    </source>
</evidence>
<accession>A0A097PUD2</accession>
<evidence type="ECO:0000313" key="4">
    <source>
        <dbReference type="EMBL" id="AIU56802.1"/>
    </source>
</evidence>
<organism evidence="4">
    <name type="scientific">Didymella rabiei</name>
    <name type="common">Chickpea ascochyta blight fungus</name>
    <name type="synonym">Mycosphaerella rabiei</name>
    <dbReference type="NCBI Taxonomy" id="5454"/>
    <lineage>
        <taxon>Eukaryota</taxon>
        <taxon>Fungi</taxon>
        <taxon>Dikarya</taxon>
        <taxon>Ascomycota</taxon>
        <taxon>Pezizomycotina</taxon>
        <taxon>Dothideomycetes</taxon>
        <taxon>Pleosporomycetidae</taxon>
        <taxon>Pleosporales</taxon>
        <taxon>Pleosporineae</taxon>
        <taxon>Didymellaceae</taxon>
        <taxon>Ascochyta</taxon>
    </lineage>
</organism>
<dbReference type="GO" id="GO:0016491">
    <property type="term" value="F:oxidoreductase activity"/>
    <property type="evidence" value="ECO:0007669"/>
    <property type="project" value="UniProtKB-KW"/>
</dbReference>
<protein>
    <submittedName>
        <fullName evidence="4">Dehydrogenase</fullName>
    </submittedName>
</protein>
<dbReference type="Pfam" id="PF00106">
    <property type="entry name" value="adh_short"/>
    <property type="match status" value="1"/>
</dbReference>
<comment type="similarity">
    <text evidence="1">Belongs to the short-chain dehydrogenases/reductases (SDR) family.</text>
</comment>
<reference evidence="4" key="1">
    <citation type="journal article" date="2015" name="Eukaryot. Cell">
        <title>A Novel Type Pathway-Specific Regulator and Dynamic Genome Environments of a Solanapyrone Biosynthesis Gene Cluster in the Fungus Ascochyta rabiei.</title>
        <authorList>
            <person name="Kim W."/>
            <person name="Park J.J."/>
            <person name="Gang D.R."/>
            <person name="Peever T.L."/>
            <person name="Chen W."/>
        </authorList>
    </citation>
    <scope>NUCLEOTIDE SEQUENCE</scope>
    <source>
        <strain evidence="4">AR628</strain>
    </source>
</reference>
<evidence type="ECO:0000256" key="1">
    <source>
        <dbReference type="ARBA" id="ARBA00006484"/>
    </source>
</evidence>
<dbReference type="AlphaFoldDB" id="A0A097PUD2"/>
<dbReference type="InterPro" id="IPR036291">
    <property type="entry name" value="NAD(P)-bd_dom_sf"/>
</dbReference>
<dbReference type="InterPro" id="IPR002347">
    <property type="entry name" value="SDR_fam"/>
</dbReference>
<dbReference type="PRINTS" id="PR00081">
    <property type="entry name" value="GDHRDH"/>
</dbReference>
<dbReference type="PANTHER" id="PTHR24320">
    <property type="entry name" value="RETINOL DEHYDROGENASE"/>
    <property type="match status" value="1"/>
</dbReference>